<accession>A0A226WLD7</accession>
<dbReference type="EMBL" id="MTHB01000288">
    <property type="protein sequence ID" value="OXC71995.1"/>
    <property type="molecule type" value="Genomic_DNA"/>
</dbReference>
<reference evidence="2" key="1">
    <citation type="submission" date="2017-01" db="EMBL/GenBank/DDBJ databases">
        <title>Genome Analysis of Deinococcus marmoris KOPRI26562.</title>
        <authorList>
            <person name="Kim J.H."/>
            <person name="Oh H.-M."/>
        </authorList>
    </citation>
    <scope>NUCLEOTIDE SEQUENCE [LARGE SCALE GENOMIC DNA]</scope>
    <source>
        <strain evidence="2">PAMC 26633</strain>
    </source>
</reference>
<evidence type="ECO:0000313" key="2">
    <source>
        <dbReference type="Proteomes" id="UP000214720"/>
    </source>
</evidence>
<proteinExistence type="predicted"/>
<gene>
    <name evidence="1" type="ORF">BSU04_44235</name>
</gene>
<sequence>MFCVAGRCGGHELPEDVPALRQVVTWRYRCGWSCSVSMIVRGH</sequence>
<dbReference type="AlphaFoldDB" id="A0A226WLD7"/>
<organism evidence="1 2">
    <name type="scientific">Caballeronia sordidicola</name>
    <name type="common">Burkholderia sordidicola</name>
    <dbReference type="NCBI Taxonomy" id="196367"/>
    <lineage>
        <taxon>Bacteria</taxon>
        <taxon>Pseudomonadati</taxon>
        <taxon>Pseudomonadota</taxon>
        <taxon>Betaproteobacteria</taxon>
        <taxon>Burkholderiales</taxon>
        <taxon>Burkholderiaceae</taxon>
        <taxon>Caballeronia</taxon>
    </lineage>
</organism>
<evidence type="ECO:0000313" key="1">
    <source>
        <dbReference type="EMBL" id="OXC71995.1"/>
    </source>
</evidence>
<protein>
    <submittedName>
        <fullName evidence="1">Uncharacterized protein</fullName>
    </submittedName>
</protein>
<dbReference type="Proteomes" id="UP000214720">
    <property type="component" value="Unassembled WGS sequence"/>
</dbReference>
<name>A0A226WLD7_CABSO</name>
<comment type="caution">
    <text evidence="1">The sequence shown here is derived from an EMBL/GenBank/DDBJ whole genome shotgun (WGS) entry which is preliminary data.</text>
</comment>